<keyword evidence="4" id="KW-0808">Transferase</keyword>
<dbReference type="EC" id="2.7.13.3" evidence="2"/>
<keyword evidence="6 12" id="KW-0418">Kinase</keyword>
<keyword evidence="10" id="KW-0472">Membrane</keyword>
<dbReference type="InterPro" id="IPR036890">
    <property type="entry name" value="HATPase_C_sf"/>
</dbReference>
<dbReference type="InterPro" id="IPR005467">
    <property type="entry name" value="His_kinase_dom"/>
</dbReference>
<evidence type="ECO:0000256" key="1">
    <source>
        <dbReference type="ARBA" id="ARBA00000085"/>
    </source>
</evidence>
<keyword evidence="13" id="KW-1185">Reference proteome</keyword>
<feature type="coiled-coil region" evidence="9">
    <location>
        <begin position="415"/>
        <end position="446"/>
    </location>
</feature>
<dbReference type="InterPro" id="IPR050482">
    <property type="entry name" value="Sensor_HK_TwoCompSys"/>
</dbReference>
<reference evidence="12 13" key="1">
    <citation type="submission" date="2018-06" db="EMBL/GenBank/DDBJ databases">
        <title>Genomic Encyclopedia of Archaeal and Bacterial Type Strains, Phase II (KMG-II): from individual species to whole genera.</title>
        <authorList>
            <person name="Goeker M."/>
        </authorList>
    </citation>
    <scope>NUCLEOTIDE SEQUENCE [LARGE SCALE GENOMIC DNA]</scope>
    <source>
        <strain evidence="12 13">DSM 27372</strain>
    </source>
</reference>
<dbReference type="InterPro" id="IPR011712">
    <property type="entry name" value="Sig_transdc_His_kin_sub3_dim/P"/>
</dbReference>
<dbReference type="CDD" id="cd16917">
    <property type="entry name" value="HATPase_UhpB-NarQ-NarX-like"/>
    <property type="match status" value="1"/>
</dbReference>
<dbReference type="RefSeq" id="WP_110831044.1">
    <property type="nucleotide sequence ID" value="NZ_QKLU01000004.1"/>
</dbReference>
<keyword evidence="3" id="KW-0597">Phosphoprotein</keyword>
<evidence type="ECO:0000256" key="2">
    <source>
        <dbReference type="ARBA" id="ARBA00012438"/>
    </source>
</evidence>
<keyword evidence="5" id="KW-0547">Nucleotide-binding</keyword>
<feature type="transmembrane region" description="Helical" evidence="10">
    <location>
        <begin position="229"/>
        <end position="246"/>
    </location>
</feature>
<comment type="caution">
    <text evidence="12">The sequence shown here is derived from an EMBL/GenBank/DDBJ whole genome shotgun (WGS) entry which is preliminary data.</text>
</comment>
<feature type="transmembrane region" description="Helical" evidence="10">
    <location>
        <begin position="296"/>
        <end position="318"/>
    </location>
</feature>
<evidence type="ECO:0000256" key="7">
    <source>
        <dbReference type="ARBA" id="ARBA00022840"/>
    </source>
</evidence>
<dbReference type="InterPro" id="IPR011623">
    <property type="entry name" value="7TMR_DISM_rcpt_extracell_dom1"/>
</dbReference>
<dbReference type="Pfam" id="PF07696">
    <property type="entry name" value="7TMR-DISMED2"/>
    <property type="match status" value="1"/>
</dbReference>
<evidence type="ECO:0000313" key="12">
    <source>
        <dbReference type="EMBL" id="PYF74083.1"/>
    </source>
</evidence>
<dbReference type="PANTHER" id="PTHR24421">
    <property type="entry name" value="NITRATE/NITRITE SENSOR PROTEIN NARX-RELATED"/>
    <property type="match status" value="1"/>
</dbReference>
<dbReference type="Pfam" id="PF07730">
    <property type="entry name" value="HisKA_3"/>
    <property type="match status" value="1"/>
</dbReference>
<accession>A0A318UDC5</accession>
<name>A0A318UDC5_9SPHI</name>
<dbReference type="Pfam" id="PF07695">
    <property type="entry name" value="7TMR-DISM_7TM"/>
    <property type="match status" value="1"/>
</dbReference>
<dbReference type="Pfam" id="PF02518">
    <property type="entry name" value="HATPase_c"/>
    <property type="match status" value="1"/>
</dbReference>
<dbReference type="GO" id="GO:0000155">
    <property type="term" value="F:phosphorelay sensor kinase activity"/>
    <property type="evidence" value="ECO:0007669"/>
    <property type="project" value="InterPro"/>
</dbReference>
<feature type="transmembrane region" description="Helical" evidence="10">
    <location>
        <begin position="330"/>
        <end position="348"/>
    </location>
</feature>
<dbReference type="EMBL" id="QKLU01000004">
    <property type="protein sequence ID" value="PYF74083.1"/>
    <property type="molecule type" value="Genomic_DNA"/>
</dbReference>
<keyword evidence="8" id="KW-0902">Two-component regulatory system</keyword>
<dbReference type="AlphaFoldDB" id="A0A318UDC5"/>
<protein>
    <recommendedName>
        <fullName evidence="2">histidine kinase</fullName>
        <ecNumber evidence="2">2.7.13.3</ecNumber>
    </recommendedName>
</protein>
<keyword evidence="10" id="KW-0812">Transmembrane</keyword>
<keyword evidence="10" id="KW-1133">Transmembrane helix</keyword>
<dbReference type="SUPFAM" id="SSF55874">
    <property type="entry name" value="ATPase domain of HSP90 chaperone/DNA topoisomerase II/histidine kinase"/>
    <property type="match status" value="1"/>
</dbReference>
<dbReference type="InterPro" id="IPR011622">
    <property type="entry name" value="7TMR_DISM_rcpt_extracell_dom2"/>
</dbReference>
<dbReference type="Gene3D" id="3.30.565.10">
    <property type="entry name" value="Histidine kinase-like ATPase, C-terminal domain"/>
    <property type="match status" value="1"/>
</dbReference>
<evidence type="ECO:0000259" key="11">
    <source>
        <dbReference type="PROSITE" id="PS50109"/>
    </source>
</evidence>
<dbReference type="Proteomes" id="UP000248198">
    <property type="component" value="Unassembled WGS sequence"/>
</dbReference>
<dbReference type="InterPro" id="IPR003594">
    <property type="entry name" value="HATPase_dom"/>
</dbReference>
<dbReference type="GO" id="GO:0005524">
    <property type="term" value="F:ATP binding"/>
    <property type="evidence" value="ECO:0007669"/>
    <property type="project" value="UniProtKB-KW"/>
</dbReference>
<feature type="transmembrane region" description="Helical" evidence="10">
    <location>
        <begin position="396"/>
        <end position="416"/>
    </location>
</feature>
<dbReference type="PANTHER" id="PTHR24421:SF10">
    <property type="entry name" value="NITRATE_NITRITE SENSOR PROTEIN NARQ"/>
    <property type="match status" value="1"/>
</dbReference>
<evidence type="ECO:0000256" key="5">
    <source>
        <dbReference type="ARBA" id="ARBA00022741"/>
    </source>
</evidence>
<feature type="transmembrane region" description="Helical" evidence="10">
    <location>
        <begin position="198"/>
        <end position="222"/>
    </location>
</feature>
<sequence>MYFQIYDVKYWGLLAAFFLVFLSETSSSQTVNDILNIQVNGVDYSLNQHLYIYRTNKKLSPGFILGSLKKKDFKTLSQDQSFSERLHVAKHYWLLVKVKNTTGQDNTFYYQFNSQVIDLVEGYQQNENGRLISLGTSGTNIPFQARPYNYCDIVYPVQLKAGTTTTILFVINNDDGDTIHFLPQLRSANTFKAEEERFYLVAGLITGLMLTVFMLNVFFGLFLKDKLHLLYAVYILIALYEIYSMRGLDIQYLYPNYPILSGYLQNLSPSLLGILMTYIMQWFLNQKKSNSRIKILVDVGLWIIIALIPVNLFIFFFLGDNRFLTGLYEMVLAVVLLIQCLLFILSAVEKVIQKFAPAWFYLAAVLIFLIGLIEFILMVLFGDNQELLFKRFPNDIEIGIVLETFVIFLGIVFRYNSYKTEKENLMNELNRHQQELIKKIVGAEEEERKRLARDLHDDLGATLSTLSLHLGSLEIKHQEQSVLEQYQNYSLSLSNKAFNDMRAIAHDLLPKDFMENGLFNTINERIEELNQNSPINFVLITEGEDEHLPEVYSVTIYRIIKELLANINKHSLARQAALQILIEQDRIQIMTEDDGIGFNQQKKVKGIGLKNIQGRVAFLKGTIHIDSNENGTQMIIEIPL</sequence>
<feature type="transmembrane region" description="Helical" evidence="10">
    <location>
        <begin position="360"/>
        <end position="381"/>
    </location>
</feature>
<evidence type="ECO:0000256" key="3">
    <source>
        <dbReference type="ARBA" id="ARBA00022553"/>
    </source>
</evidence>
<keyword evidence="7" id="KW-0067">ATP-binding</keyword>
<gene>
    <name evidence="12" type="ORF">B0O44_104254</name>
</gene>
<dbReference type="OrthoDB" id="9760839at2"/>
<dbReference type="Gene3D" id="2.60.40.2380">
    <property type="match status" value="1"/>
</dbReference>
<dbReference type="Gene3D" id="1.20.5.1930">
    <property type="match status" value="1"/>
</dbReference>
<dbReference type="GO" id="GO:0046983">
    <property type="term" value="F:protein dimerization activity"/>
    <property type="evidence" value="ECO:0007669"/>
    <property type="project" value="InterPro"/>
</dbReference>
<comment type="catalytic activity">
    <reaction evidence="1">
        <text>ATP + protein L-histidine = ADP + protein N-phospho-L-histidine.</text>
        <dbReference type="EC" id="2.7.13.3"/>
    </reaction>
</comment>
<proteinExistence type="predicted"/>
<evidence type="ECO:0000256" key="8">
    <source>
        <dbReference type="ARBA" id="ARBA00023012"/>
    </source>
</evidence>
<evidence type="ECO:0000313" key="13">
    <source>
        <dbReference type="Proteomes" id="UP000248198"/>
    </source>
</evidence>
<evidence type="ECO:0000256" key="10">
    <source>
        <dbReference type="SAM" id="Phobius"/>
    </source>
</evidence>
<evidence type="ECO:0000256" key="4">
    <source>
        <dbReference type="ARBA" id="ARBA00022679"/>
    </source>
</evidence>
<dbReference type="PROSITE" id="PS50109">
    <property type="entry name" value="HIS_KIN"/>
    <property type="match status" value="1"/>
</dbReference>
<dbReference type="GO" id="GO:0016020">
    <property type="term" value="C:membrane"/>
    <property type="evidence" value="ECO:0007669"/>
    <property type="project" value="InterPro"/>
</dbReference>
<keyword evidence="9" id="KW-0175">Coiled coil</keyword>
<evidence type="ECO:0000256" key="9">
    <source>
        <dbReference type="SAM" id="Coils"/>
    </source>
</evidence>
<feature type="transmembrane region" description="Helical" evidence="10">
    <location>
        <begin position="266"/>
        <end position="284"/>
    </location>
</feature>
<evidence type="ECO:0000256" key="6">
    <source>
        <dbReference type="ARBA" id="ARBA00022777"/>
    </source>
</evidence>
<feature type="domain" description="Histidine kinase" evidence="11">
    <location>
        <begin position="454"/>
        <end position="640"/>
    </location>
</feature>
<organism evidence="12 13">
    <name type="scientific">Pedobacter nutrimenti</name>
    <dbReference type="NCBI Taxonomy" id="1241337"/>
    <lineage>
        <taxon>Bacteria</taxon>
        <taxon>Pseudomonadati</taxon>
        <taxon>Bacteroidota</taxon>
        <taxon>Sphingobacteriia</taxon>
        <taxon>Sphingobacteriales</taxon>
        <taxon>Sphingobacteriaceae</taxon>
        <taxon>Pedobacter</taxon>
    </lineage>
</organism>